<dbReference type="PROSITE" id="PS50110">
    <property type="entry name" value="RESPONSE_REGULATORY"/>
    <property type="match status" value="1"/>
</dbReference>
<dbReference type="CDD" id="cd00082">
    <property type="entry name" value="HisKA"/>
    <property type="match status" value="1"/>
</dbReference>
<dbReference type="EC" id="2.7.13.3" evidence="2"/>
<name>A0ABT7Y697_9VIBR</name>
<feature type="domain" description="Response regulatory" evidence="9">
    <location>
        <begin position="599"/>
        <end position="716"/>
    </location>
</feature>
<keyword evidence="5" id="KW-0902">Two-component regulatory system</keyword>
<reference evidence="10" key="1">
    <citation type="submission" date="2024-05" db="EMBL/GenBank/DDBJ databases">
        <title>Genome Sequences of Four Agar- Degrading Marine Bacteria.</title>
        <authorList>
            <person name="Phillips E.K."/>
            <person name="Shaffer J.C."/>
            <person name="Henson M.W."/>
            <person name="Temperton B."/>
            <person name="Thrash C.J."/>
            <person name="Martin M.O."/>
        </authorList>
    </citation>
    <scope>NUCLEOTIDE SEQUENCE</scope>
    <source>
        <strain evidence="10">EKP203</strain>
    </source>
</reference>
<dbReference type="CDD" id="cd16922">
    <property type="entry name" value="HATPase_EvgS-ArcB-TorS-like"/>
    <property type="match status" value="1"/>
</dbReference>
<dbReference type="Gene3D" id="1.10.287.130">
    <property type="match status" value="1"/>
</dbReference>
<evidence type="ECO:0000256" key="5">
    <source>
        <dbReference type="ARBA" id="ARBA00023012"/>
    </source>
</evidence>
<dbReference type="Gene3D" id="3.40.50.2300">
    <property type="match status" value="1"/>
</dbReference>
<evidence type="ECO:0000259" key="8">
    <source>
        <dbReference type="PROSITE" id="PS50109"/>
    </source>
</evidence>
<dbReference type="Gene3D" id="3.30.565.10">
    <property type="entry name" value="Histidine kinase-like ATPase, C-terminal domain"/>
    <property type="match status" value="1"/>
</dbReference>
<keyword evidence="10" id="KW-0067">ATP-binding</keyword>
<dbReference type="CDD" id="cd17546">
    <property type="entry name" value="REC_hyHK_CKI1_RcsC-like"/>
    <property type="match status" value="1"/>
</dbReference>
<feature type="domain" description="Histidine kinase" evidence="8">
    <location>
        <begin position="359"/>
        <end position="579"/>
    </location>
</feature>
<dbReference type="InterPro" id="IPR036097">
    <property type="entry name" value="HisK_dim/P_sf"/>
</dbReference>
<keyword evidence="4" id="KW-0378">Hydrolase</keyword>
<protein>
    <recommendedName>
        <fullName evidence="2">histidine kinase</fullName>
        <ecNumber evidence="2">2.7.13.3</ecNumber>
    </recommendedName>
</protein>
<dbReference type="Pfam" id="PF00072">
    <property type="entry name" value="Response_reg"/>
    <property type="match status" value="1"/>
</dbReference>
<gene>
    <name evidence="10" type="ORF">QWJ08_19455</name>
</gene>
<dbReference type="InterPro" id="IPR005467">
    <property type="entry name" value="His_kinase_dom"/>
</dbReference>
<dbReference type="PRINTS" id="PR00344">
    <property type="entry name" value="BCTRLSENSOR"/>
</dbReference>
<keyword evidence="11" id="KW-1185">Reference proteome</keyword>
<feature type="modified residue" description="4-aspartylphosphate" evidence="6">
    <location>
        <position position="648"/>
    </location>
</feature>
<keyword evidence="3 6" id="KW-0597">Phosphoprotein</keyword>
<dbReference type="Gene3D" id="3.30.450.20">
    <property type="entry name" value="PAS domain"/>
    <property type="match status" value="1"/>
</dbReference>
<dbReference type="Pfam" id="PF02518">
    <property type="entry name" value="HATPase_c"/>
    <property type="match status" value="1"/>
</dbReference>
<feature type="transmembrane region" description="Helical" evidence="7">
    <location>
        <begin position="12"/>
        <end position="34"/>
    </location>
</feature>
<keyword evidence="7" id="KW-1133">Transmembrane helix</keyword>
<dbReference type="RefSeq" id="WP_289963595.1">
    <property type="nucleotide sequence ID" value="NZ_JAUEOZ010000002.1"/>
</dbReference>
<dbReference type="SMART" id="SM00448">
    <property type="entry name" value="REC"/>
    <property type="match status" value="1"/>
</dbReference>
<dbReference type="InterPro" id="IPR004358">
    <property type="entry name" value="Sig_transdc_His_kin-like_C"/>
</dbReference>
<organism evidence="10 11">
    <name type="scientific">Vibrio agarivorans</name>
    <dbReference type="NCBI Taxonomy" id="153622"/>
    <lineage>
        <taxon>Bacteria</taxon>
        <taxon>Pseudomonadati</taxon>
        <taxon>Pseudomonadota</taxon>
        <taxon>Gammaproteobacteria</taxon>
        <taxon>Vibrionales</taxon>
        <taxon>Vibrionaceae</taxon>
        <taxon>Vibrio</taxon>
    </lineage>
</organism>
<dbReference type="SMART" id="SM00388">
    <property type="entry name" value="HisKA"/>
    <property type="match status" value="1"/>
</dbReference>
<dbReference type="SUPFAM" id="SSF52172">
    <property type="entry name" value="CheY-like"/>
    <property type="match status" value="1"/>
</dbReference>
<dbReference type="InterPro" id="IPR036890">
    <property type="entry name" value="HATPase_C_sf"/>
</dbReference>
<dbReference type="EMBL" id="JAUEOZ010000002">
    <property type="protein sequence ID" value="MDN2483525.1"/>
    <property type="molecule type" value="Genomic_DNA"/>
</dbReference>
<evidence type="ECO:0000256" key="2">
    <source>
        <dbReference type="ARBA" id="ARBA00012438"/>
    </source>
</evidence>
<keyword evidence="7" id="KW-0812">Transmembrane</keyword>
<evidence type="ECO:0000259" key="9">
    <source>
        <dbReference type="PROSITE" id="PS50110"/>
    </source>
</evidence>
<evidence type="ECO:0000313" key="11">
    <source>
        <dbReference type="Proteomes" id="UP001169719"/>
    </source>
</evidence>
<evidence type="ECO:0000313" key="10">
    <source>
        <dbReference type="EMBL" id="MDN2483525.1"/>
    </source>
</evidence>
<comment type="catalytic activity">
    <reaction evidence="1">
        <text>ATP + protein L-histidine = ADP + protein N-phospho-L-histidine.</text>
        <dbReference type="EC" id="2.7.13.3"/>
    </reaction>
</comment>
<dbReference type="Pfam" id="PF22673">
    <property type="entry name" value="MCP-like_PDC_1"/>
    <property type="match status" value="1"/>
</dbReference>
<evidence type="ECO:0000256" key="1">
    <source>
        <dbReference type="ARBA" id="ARBA00000085"/>
    </source>
</evidence>
<dbReference type="InterPro" id="IPR003661">
    <property type="entry name" value="HisK_dim/P_dom"/>
</dbReference>
<dbReference type="GO" id="GO:0005524">
    <property type="term" value="F:ATP binding"/>
    <property type="evidence" value="ECO:0007669"/>
    <property type="project" value="UniProtKB-KW"/>
</dbReference>
<proteinExistence type="predicted"/>
<keyword evidence="7" id="KW-0472">Membrane</keyword>
<dbReference type="CDD" id="cd12913">
    <property type="entry name" value="PDC1_MCP_like"/>
    <property type="match status" value="1"/>
</dbReference>
<dbReference type="Pfam" id="PF00512">
    <property type="entry name" value="HisKA"/>
    <property type="match status" value="1"/>
</dbReference>
<dbReference type="SUPFAM" id="SSF47384">
    <property type="entry name" value="Homodimeric domain of signal transducing histidine kinase"/>
    <property type="match status" value="1"/>
</dbReference>
<dbReference type="SUPFAM" id="SSF55874">
    <property type="entry name" value="ATPase domain of HSP90 chaperone/DNA topoisomerase II/histidine kinase"/>
    <property type="match status" value="1"/>
</dbReference>
<evidence type="ECO:0000256" key="7">
    <source>
        <dbReference type="SAM" id="Phobius"/>
    </source>
</evidence>
<evidence type="ECO:0000256" key="6">
    <source>
        <dbReference type="PROSITE-ProRule" id="PRU00169"/>
    </source>
</evidence>
<dbReference type="InterPro" id="IPR003594">
    <property type="entry name" value="HATPase_dom"/>
</dbReference>
<dbReference type="PROSITE" id="PS50109">
    <property type="entry name" value="HIS_KIN"/>
    <property type="match status" value="1"/>
</dbReference>
<dbReference type="InterPro" id="IPR001789">
    <property type="entry name" value="Sig_transdc_resp-reg_receiver"/>
</dbReference>
<sequence>MKHTSSLRRKSKIALTIYLILFIAVIGTVVFQVVEPPIRKQLQQNLDVRTQLLASQVEDKLNNSLSILSSIVSVGSAGLTTQDQADSLYSMFIHIDGIVVSGGLWPKPYSVNAEIPYQSLFYNRASDGLVEQIYSWDNPENGGYDQQDWYRSVVNLAPGEFVWSPVYIDPFTHVQMITASSAYYVQGEFAGVATVDLSLVDLVSYIREHAEQYNLGVSLKDGFGETITHYNFNIVKDIYISQRSFGAFNWQVDVVNSKYLVSDQVFNLVSQVELALIPILLCCILLGYYMLNQYVIRPIVSIAENVRNSKESGTIDFEYNSNDEIRFLVDSFNQKTFYLEEERRKAEVSTEAKSAFLATLSHEIRTPMNGVLGTAQILLRSDLNSEQRKMMRTLYESGDHMMTLLNEILDFSKIEQGKLELDKSAFPLENIIGSVNSVYHTLCTEKGLDFRVHSDVPVDRWYFADKARVRQILFNLLNNAVKFTARGFVEVYFKEIHVGDKHYLSIRVRDTGIGIAKDAQSKVFSPFEQAESSTTRRFGGTGLGLAIVKQIAELMDGSITLSSELGIGSSFEVVARVELATPTTPQLSATYSKNCDGLKALVVEDNRTNAIILEALLKGKGFEVFCAENGEVALERLETDTYDLVLMDNHMPIMDGVEATRRIRKLDSRNAEVLILGCTADVFEETKQRMLAAGVDHIIAKPVKDKEFDDALYFYADKLRQYQDLDKAYQELNQFDDALESLVIDLSIAIDNQAYDQALIALHSIEPMMPSDNLEGKQLLESIQSQVTHQQAPSKDEMDNLVVQLLA</sequence>
<dbReference type="PANTHER" id="PTHR45339">
    <property type="entry name" value="HYBRID SIGNAL TRANSDUCTION HISTIDINE KINASE J"/>
    <property type="match status" value="1"/>
</dbReference>
<evidence type="ECO:0000256" key="4">
    <source>
        <dbReference type="ARBA" id="ARBA00022801"/>
    </source>
</evidence>
<keyword evidence="10" id="KW-0547">Nucleotide-binding</keyword>
<accession>A0ABT7Y697</accession>
<evidence type="ECO:0000256" key="3">
    <source>
        <dbReference type="ARBA" id="ARBA00022553"/>
    </source>
</evidence>
<dbReference type="SMART" id="SM00387">
    <property type="entry name" value="HATPase_c"/>
    <property type="match status" value="1"/>
</dbReference>
<dbReference type="InterPro" id="IPR011006">
    <property type="entry name" value="CheY-like_superfamily"/>
</dbReference>
<dbReference type="Proteomes" id="UP001169719">
    <property type="component" value="Unassembled WGS sequence"/>
</dbReference>
<dbReference type="PANTHER" id="PTHR45339:SF1">
    <property type="entry name" value="HYBRID SIGNAL TRANSDUCTION HISTIDINE KINASE J"/>
    <property type="match status" value="1"/>
</dbReference>
<comment type="caution">
    <text evidence="10">The sequence shown here is derived from an EMBL/GenBank/DDBJ whole genome shotgun (WGS) entry which is preliminary data.</text>
</comment>